<proteinExistence type="predicted"/>
<dbReference type="STRING" id="428992.SAMN05216272_102122"/>
<dbReference type="EMBL" id="FNDS01000002">
    <property type="protein sequence ID" value="SDH60290.1"/>
    <property type="molecule type" value="Genomic_DNA"/>
</dbReference>
<dbReference type="InterPro" id="IPR009959">
    <property type="entry name" value="Cyclase_SnoaL-like"/>
</dbReference>
<feature type="signal peptide" evidence="1">
    <location>
        <begin position="1"/>
        <end position="22"/>
    </location>
</feature>
<dbReference type="RefSeq" id="WP_090261397.1">
    <property type="nucleotide sequence ID" value="NZ_FNDS01000002.1"/>
</dbReference>
<feature type="chain" id="PRO_5011787160" description="SnoaL-like polyketide cyclase" evidence="1">
    <location>
        <begin position="23"/>
        <end position="163"/>
    </location>
</feature>
<dbReference type="AlphaFoldDB" id="A0A1G8DS36"/>
<evidence type="ECO:0008006" key="4">
    <source>
        <dbReference type="Google" id="ProtNLM"/>
    </source>
</evidence>
<dbReference type="PANTHER" id="PTHR38436">
    <property type="entry name" value="POLYKETIDE CYCLASE SNOAL-LIKE DOMAIN"/>
    <property type="match status" value="1"/>
</dbReference>
<protein>
    <recommendedName>
        <fullName evidence="4">SnoaL-like polyketide cyclase</fullName>
    </recommendedName>
</protein>
<dbReference type="InterPro" id="IPR032710">
    <property type="entry name" value="NTF2-like_dom_sf"/>
</dbReference>
<keyword evidence="3" id="KW-1185">Reference proteome</keyword>
<evidence type="ECO:0000313" key="3">
    <source>
        <dbReference type="Proteomes" id="UP000199636"/>
    </source>
</evidence>
<reference evidence="3" key="1">
    <citation type="submission" date="2016-10" db="EMBL/GenBank/DDBJ databases">
        <authorList>
            <person name="Varghese N."/>
            <person name="Submissions S."/>
        </authorList>
    </citation>
    <scope>NUCLEOTIDE SEQUENCE [LARGE SCALE GENOMIC DNA]</scope>
    <source>
        <strain evidence="3">CCM 7469</strain>
    </source>
</reference>
<evidence type="ECO:0000256" key="1">
    <source>
        <dbReference type="SAM" id="SignalP"/>
    </source>
</evidence>
<dbReference type="Proteomes" id="UP000199636">
    <property type="component" value="Unassembled WGS sequence"/>
</dbReference>
<name>A0A1G8DS36_9PSED</name>
<sequence>MRHLVRAFYLLSLFTFASLAQAGNASSHETPKQIVDAYMAAWNAHDAEKAASYMAKDVEYFDVTVGTPQKGREAARDNVIKVFVNAVPDLKWKMNGTPIVSKDGIAFQWTFSGTNTGAWDAQTPATNKPLSFDGVSFVKIKDGKILYQGDYYDALGLHKQLGW</sequence>
<dbReference type="Pfam" id="PF07366">
    <property type="entry name" value="SnoaL"/>
    <property type="match status" value="1"/>
</dbReference>
<organism evidence="2 3">
    <name type="scientific">Pseudomonas panipatensis</name>
    <dbReference type="NCBI Taxonomy" id="428992"/>
    <lineage>
        <taxon>Bacteria</taxon>
        <taxon>Pseudomonadati</taxon>
        <taxon>Pseudomonadota</taxon>
        <taxon>Gammaproteobacteria</taxon>
        <taxon>Pseudomonadales</taxon>
        <taxon>Pseudomonadaceae</taxon>
        <taxon>Pseudomonas</taxon>
    </lineage>
</organism>
<dbReference type="GO" id="GO:0030638">
    <property type="term" value="P:polyketide metabolic process"/>
    <property type="evidence" value="ECO:0007669"/>
    <property type="project" value="InterPro"/>
</dbReference>
<dbReference type="Gene3D" id="3.10.450.50">
    <property type="match status" value="1"/>
</dbReference>
<gene>
    <name evidence="2" type="ORF">SAMN05216272_102122</name>
</gene>
<dbReference type="OrthoDB" id="7595152at2"/>
<accession>A0A1G8DS36</accession>
<dbReference type="SUPFAM" id="SSF54427">
    <property type="entry name" value="NTF2-like"/>
    <property type="match status" value="1"/>
</dbReference>
<keyword evidence="1" id="KW-0732">Signal</keyword>
<dbReference type="PANTHER" id="PTHR38436:SF1">
    <property type="entry name" value="ESTER CYCLASE"/>
    <property type="match status" value="1"/>
</dbReference>
<evidence type="ECO:0000313" key="2">
    <source>
        <dbReference type="EMBL" id="SDH60290.1"/>
    </source>
</evidence>